<organism evidence="2 3">
    <name type="scientific">Acinetobacter lanii</name>
    <dbReference type="NCBI Taxonomy" id="2715163"/>
    <lineage>
        <taxon>Bacteria</taxon>
        <taxon>Pseudomonadati</taxon>
        <taxon>Pseudomonadota</taxon>
        <taxon>Gammaproteobacteria</taxon>
        <taxon>Moraxellales</taxon>
        <taxon>Moraxellaceae</taxon>
        <taxon>Acinetobacter</taxon>
    </lineage>
</organism>
<dbReference type="RefSeq" id="WP_166327194.1">
    <property type="nucleotide sequence ID" value="NZ_CP049916.1"/>
</dbReference>
<dbReference type="AlphaFoldDB" id="A0A6G8S7W2"/>
<name>A0A6G8S7W2_9GAMM</name>
<gene>
    <name evidence="2" type="ORF">G8D99_14805</name>
</gene>
<evidence type="ECO:0000313" key="3">
    <source>
        <dbReference type="Proteomes" id="UP000501939"/>
    </source>
</evidence>
<reference evidence="2 3" key="1">
    <citation type="submission" date="2020-03" db="EMBL/GenBank/DDBJ databases">
        <authorList>
            <person name="Zhu W."/>
        </authorList>
    </citation>
    <scope>NUCLEOTIDE SEQUENCE [LARGE SCALE GENOMIC DNA]</scope>
    <source>
        <strain evidence="2 3">185</strain>
    </source>
</reference>
<feature type="signal peptide" evidence="1">
    <location>
        <begin position="1"/>
        <end position="18"/>
    </location>
</feature>
<dbReference type="KEGG" id="alj:G8D99_14805"/>
<dbReference type="EMBL" id="CP049916">
    <property type="protein sequence ID" value="QIO10148.1"/>
    <property type="molecule type" value="Genomic_DNA"/>
</dbReference>
<keyword evidence="1" id="KW-0732">Signal</keyword>
<protein>
    <recommendedName>
        <fullName evidence="4">Lipoprotein</fullName>
    </recommendedName>
</protein>
<proteinExistence type="predicted"/>
<dbReference type="PROSITE" id="PS51257">
    <property type="entry name" value="PROKAR_LIPOPROTEIN"/>
    <property type="match status" value="1"/>
</dbReference>
<sequence>MYKLFFLPFFLILTACNANELVESRSDDNNEENKIILSEFSKMNIDSNFDQFSKKGEIKQVDNTEIIDNCMYAENISGNIDYLVFDKRISTATYLKSSFLGMSSSDLKLKIKHLKMINSEYDEDTYYLQHNIDESYGVKFYLVNEKVIEVTYGVLDKLQHQEGCS</sequence>
<keyword evidence="3" id="KW-1185">Reference proteome</keyword>
<evidence type="ECO:0000256" key="1">
    <source>
        <dbReference type="SAM" id="SignalP"/>
    </source>
</evidence>
<accession>A0A6G8S7W2</accession>
<evidence type="ECO:0008006" key="4">
    <source>
        <dbReference type="Google" id="ProtNLM"/>
    </source>
</evidence>
<dbReference type="Proteomes" id="UP000501939">
    <property type="component" value="Chromosome"/>
</dbReference>
<evidence type="ECO:0000313" key="2">
    <source>
        <dbReference type="EMBL" id="QIO10148.1"/>
    </source>
</evidence>
<feature type="chain" id="PRO_5026196306" description="Lipoprotein" evidence="1">
    <location>
        <begin position="19"/>
        <end position="165"/>
    </location>
</feature>